<dbReference type="EMBL" id="AP022612">
    <property type="protein sequence ID" value="BBZ32062.1"/>
    <property type="molecule type" value="Genomic_DNA"/>
</dbReference>
<keyword evidence="2" id="KW-0238">DNA-binding</keyword>
<proteinExistence type="predicted"/>
<keyword evidence="3" id="KW-0804">Transcription</keyword>
<reference evidence="4" key="2">
    <citation type="submission" date="2020-02" db="EMBL/GenBank/DDBJ databases">
        <authorList>
            <person name="Matsumoto Y."/>
            <person name="Motooka D."/>
            <person name="Nakamura S."/>
        </authorList>
    </citation>
    <scope>NUCLEOTIDE SEQUENCE</scope>
    <source>
        <strain evidence="4">JCM 13671</strain>
    </source>
</reference>
<keyword evidence="1" id="KW-0805">Transcription regulation</keyword>
<protein>
    <submittedName>
        <fullName evidence="4">Uncharacterized protein</fullName>
    </submittedName>
</protein>
<dbReference type="AlphaFoldDB" id="A0A7I7XSY9"/>
<dbReference type="SMART" id="SM00421">
    <property type="entry name" value="HTH_LUXR"/>
    <property type="match status" value="1"/>
</dbReference>
<dbReference type="Gene3D" id="1.10.10.10">
    <property type="entry name" value="Winged helix-like DNA-binding domain superfamily/Winged helix DNA-binding domain"/>
    <property type="match status" value="1"/>
</dbReference>
<evidence type="ECO:0000256" key="1">
    <source>
        <dbReference type="ARBA" id="ARBA00023015"/>
    </source>
</evidence>
<evidence type="ECO:0000256" key="3">
    <source>
        <dbReference type="ARBA" id="ARBA00023163"/>
    </source>
</evidence>
<name>A0A7I7XSY9_9MYCO</name>
<dbReference type="PROSITE" id="PS50043">
    <property type="entry name" value="HTH_LUXR_2"/>
    <property type="match status" value="1"/>
</dbReference>
<sequence>MQLLAIGLTYAEIAGRLHLSVKTVESHVSAVLTKLGAPNRREAVHRARDLRILLDRPVI</sequence>
<dbReference type="InterPro" id="IPR036388">
    <property type="entry name" value="WH-like_DNA-bd_sf"/>
</dbReference>
<dbReference type="Pfam" id="PF00196">
    <property type="entry name" value="GerE"/>
    <property type="match status" value="1"/>
</dbReference>
<dbReference type="RefSeq" id="WP_234812858.1">
    <property type="nucleotide sequence ID" value="NZ_AP022612.1"/>
</dbReference>
<gene>
    <name evidence="4" type="ORF">MCNF_06670</name>
</gene>
<dbReference type="PANTHER" id="PTHR44688">
    <property type="entry name" value="DNA-BINDING TRANSCRIPTIONAL ACTIVATOR DEVR_DOSR"/>
    <property type="match status" value="1"/>
</dbReference>
<evidence type="ECO:0000256" key="2">
    <source>
        <dbReference type="ARBA" id="ARBA00023125"/>
    </source>
</evidence>
<evidence type="ECO:0000313" key="4">
    <source>
        <dbReference type="EMBL" id="BBZ32062.1"/>
    </source>
</evidence>
<dbReference type="SUPFAM" id="SSF46894">
    <property type="entry name" value="C-terminal effector domain of the bipartite response regulators"/>
    <property type="match status" value="1"/>
</dbReference>
<reference evidence="4" key="1">
    <citation type="journal article" date="2019" name="Emerg. Microbes Infect.">
        <title>Comprehensive subspecies identification of 175 nontuberculous mycobacteria species based on 7547 genomic profiles.</title>
        <authorList>
            <person name="Matsumoto Y."/>
            <person name="Kinjo T."/>
            <person name="Motooka D."/>
            <person name="Nabeya D."/>
            <person name="Jung N."/>
            <person name="Uechi K."/>
            <person name="Horii T."/>
            <person name="Iida T."/>
            <person name="Fujita J."/>
            <person name="Nakamura S."/>
        </authorList>
    </citation>
    <scope>NUCLEOTIDE SEQUENCE [LARGE SCALE GENOMIC DNA]</scope>
    <source>
        <strain evidence="4">JCM 13671</strain>
    </source>
</reference>
<dbReference type="PROSITE" id="PS00622">
    <property type="entry name" value="HTH_LUXR_1"/>
    <property type="match status" value="1"/>
</dbReference>
<organism evidence="4 5">
    <name type="scientific">Mycolicibacterium confluentis</name>
    <dbReference type="NCBI Taxonomy" id="28047"/>
    <lineage>
        <taxon>Bacteria</taxon>
        <taxon>Bacillati</taxon>
        <taxon>Actinomycetota</taxon>
        <taxon>Actinomycetes</taxon>
        <taxon>Mycobacteriales</taxon>
        <taxon>Mycobacteriaceae</taxon>
        <taxon>Mycolicibacterium</taxon>
    </lineage>
</organism>
<dbReference type="InterPro" id="IPR016032">
    <property type="entry name" value="Sig_transdc_resp-reg_C-effctor"/>
</dbReference>
<dbReference type="InterPro" id="IPR000792">
    <property type="entry name" value="Tscrpt_reg_LuxR_C"/>
</dbReference>
<dbReference type="Proteomes" id="UP000466931">
    <property type="component" value="Chromosome"/>
</dbReference>
<dbReference type="PANTHER" id="PTHR44688:SF16">
    <property type="entry name" value="DNA-BINDING TRANSCRIPTIONAL ACTIVATOR DEVR_DOSR"/>
    <property type="match status" value="1"/>
</dbReference>
<dbReference type="PRINTS" id="PR00038">
    <property type="entry name" value="HTHLUXR"/>
</dbReference>
<evidence type="ECO:0000313" key="5">
    <source>
        <dbReference type="Proteomes" id="UP000466931"/>
    </source>
</evidence>
<accession>A0A7I7XSY9</accession>
<dbReference type="GO" id="GO:0006355">
    <property type="term" value="P:regulation of DNA-templated transcription"/>
    <property type="evidence" value="ECO:0007669"/>
    <property type="project" value="InterPro"/>
</dbReference>
<keyword evidence="5" id="KW-1185">Reference proteome</keyword>
<dbReference type="CDD" id="cd06170">
    <property type="entry name" value="LuxR_C_like"/>
    <property type="match status" value="1"/>
</dbReference>
<dbReference type="GO" id="GO:0003677">
    <property type="term" value="F:DNA binding"/>
    <property type="evidence" value="ECO:0007669"/>
    <property type="project" value="UniProtKB-KW"/>
</dbReference>